<keyword evidence="4" id="KW-1185">Reference proteome</keyword>
<dbReference type="RefSeq" id="WP_132316746.1">
    <property type="nucleotide sequence ID" value="NZ_SMKR01000014.1"/>
</dbReference>
<protein>
    <submittedName>
        <fullName evidence="3">CapA family protein</fullName>
    </submittedName>
</protein>
<comment type="similarity">
    <text evidence="1">Belongs to the CapA family.</text>
</comment>
<dbReference type="SMART" id="SM00854">
    <property type="entry name" value="PGA_cap"/>
    <property type="match status" value="1"/>
</dbReference>
<gene>
    <name evidence="3" type="ORF">E1218_05100</name>
</gene>
<evidence type="ECO:0000256" key="1">
    <source>
        <dbReference type="ARBA" id="ARBA00005662"/>
    </source>
</evidence>
<name>A0A4R4XE69_9ACTN</name>
<dbReference type="InterPro" id="IPR019079">
    <property type="entry name" value="Capsule_synth_CapA"/>
</dbReference>
<dbReference type="CDD" id="cd07381">
    <property type="entry name" value="MPP_CapA"/>
    <property type="match status" value="1"/>
</dbReference>
<evidence type="ECO:0000313" key="3">
    <source>
        <dbReference type="EMBL" id="TDD29111.1"/>
    </source>
</evidence>
<organism evidence="3 4">
    <name type="scientific">Kribbella turkmenica</name>
    <dbReference type="NCBI Taxonomy" id="2530375"/>
    <lineage>
        <taxon>Bacteria</taxon>
        <taxon>Bacillati</taxon>
        <taxon>Actinomycetota</taxon>
        <taxon>Actinomycetes</taxon>
        <taxon>Propionibacteriales</taxon>
        <taxon>Kribbellaceae</taxon>
        <taxon>Kribbella</taxon>
    </lineage>
</organism>
<dbReference type="Proteomes" id="UP000295172">
    <property type="component" value="Unassembled WGS sequence"/>
</dbReference>
<evidence type="ECO:0000313" key="4">
    <source>
        <dbReference type="Proteomes" id="UP000295172"/>
    </source>
</evidence>
<dbReference type="Gene3D" id="3.60.21.10">
    <property type="match status" value="1"/>
</dbReference>
<sequence length="371" mass="39727">MAGGTVKLFLGGDVMLGRGVDQMLPHPGDPALRESSVRDARTYVELAESRNGPIQRPVDPSWPWGDALAILDRFEPDGRLLNLETSITRSDDFAAGKGVHYRMSPDNVPALSAGRPDVCSLANNHVLDFGIGGLEETLDALGTAGIAVAGAGRNAAAAARPAIVPVGDGGRVVVFSFGTTSSGVPGNWAAGPDRPGISLLPDLSGGTADAITAQVSQVRSRGDVVVVSVHWGSNWGYAVTPEQVSFAHRLVDGGADIVHGHSAHHPRPIEVYRGRLVLYSCGDLIDDYEGIRGYEEYRDDLRLLYLATVDRTTGRLTALRMAPLQTHKLRLRPAGPADSAWLCRMFNRMGRRHGTRFALAPDGLLDLIPWH</sequence>
<accession>A0A4R4XE69</accession>
<dbReference type="InterPro" id="IPR052169">
    <property type="entry name" value="CW_Biosynth-Accessory"/>
</dbReference>
<reference evidence="3 4" key="1">
    <citation type="submission" date="2019-02" db="EMBL/GenBank/DDBJ databases">
        <title>Draft genome sequences of novel Actinobacteria.</title>
        <authorList>
            <person name="Sahin N."/>
            <person name="Ay H."/>
            <person name="Saygin H."/>
        </authorList>
    </citation>
    <scope>NUCLEOTIDE SEQUENCE [LARGE SCALE GENOMIC DNA]</scope>
    <source>
        <strain evidence="3 4">16K104</strain>
    </source>
</reference>
<comment type="caution">
    <text evidence="3">The sequence shown here is derived from an EMBL/GenBank/DDBJ whole genome shotgun (WGS) entry which is preliminary data.</text>
</comment>
<dbReference type="AlphaFoldDB" id="A0A4R4XE69"/>
<proteinExistence type="inferred from homology"/>
<dbReference type="SUPFAM" id="SSF56300">
    <property type="entry name" value="Metallo-dependent phosphatases"/>
    <property type="match status" value="1"/>
</dbReference>
<dbReference type="PANTHER" id="PTHR33393:SF11">
    <property type="entry name" value="POLYGLUTAMINE SYNTHESIS ACCESSORY PROTEIN RV0574C-RELATED"/>
    <property type="match status" value="1"/>
</dbReference>
<dbReference type="PANTHER" id="PTHR33393">
    <property type="entry name" value="POLYGLUTAMINE SYNTHESIS ACCESSORY PROTEIN RV0574C-RELATED"/>
    <property type="match status" value="1"/>
</dbReference>
<dbReference type="InterPro" id="IPR029052">
    <property type="entry name" value="Metallo-depent_PP-like"/>
</dbReference>
<dbReference type="EMBL" id="SMKR01000014">
    <property type="protein sequence ID" value="TDD29111.1"/>
    <property type="molecule type" value="Genomic_DNA"/>
</dbReference>
<feature type="domain" description="Capsule synthesis protein CapA" evidence="2">
    <location>
        <begin position="7"/>
        <end position="288"/>
    </location>
</feature>
<dbReference type="Pfam" id="PF09587">
    <property type="entry name" value="PGA_cap"/>
    <property type="match status" value="1"/>
</dbReference>
<evidence type="ECO:0000259" key="2">
    <source>
        <dbReference type="SMART" id="SM00854"/>
    </source>
</evidence>
<dbReference type="OrthoDB" id="9810718at2"/>